<evidence type="ECO:0000313" key="2">
    <source>
        <dbReference type="Proteomes" id="UP000076154"/>
    </source>
</evidence>
<name>A0A369JAI6_HYPMA</name>
<dbReference type="AlphaFoldDB" id="A0A369JAI6"/>
<sequence>MIDNYRCSATHCTYETRSALWAVLPSFILKREPISIQFVYIWPKPRSPTINFSPDADAFHYRTKVTSVFLFHPLIRLMFAE</sequence>
<organism evidence="1 2">
    <name type="scientific">Hypsizygus marmoreus</name>
    <name type="common">White beech mushroom</name>
    <name type="synonym">Agaricus marmoreus</name>
    <dbReference type="NCBI Taxonomy" id="39966"/>
    <lineage>
        <taxon>Eukaryota</taxon>
        <taxon>Fungi</taxon>
        <taxon>Dikarya</taxon>
        <taxon>Basidiomycota</taxon>
        <taxon>Agaricomycotina</taxon>
        <taxon>Agaricomycetes</taxon>
        <taxon>Agaricomycetidae</taxon>
        <taxon>Agaricales</taxon>
        <taxon>Tricholomatineae</taxon>
        <taxon>Lyophyllaceae</taxon>
        <taxon>Hypsizygus</taxon>
    </lineage>
</organism>
<accession>A0A369JAI6</accession>
<gene>
    <name evidence="1" type="ORF">Hypma_001086</name>
</gene>
<dbReference type="Proteomes" id="UP000076154">
    <property type="component" value="Unassembled WGS sequence"/>
</dbReference>
<comment type="caution">
    <text evidence="1">The sequence shown here is derived from an EMBL/GenBank/DDBJ whole genome shotgun (WGS) entry which is preliminary data.</text>
</comment>
<proteinExistence type="predicted"/>
<reference evidence="1" key="1">
    <citation type="submission" date="2018-04" db="EMBL/GenBank/DDBJ databases">
        <title>Whole genome sequencing of Hypsizygus marmoreus.</title>
        <authorList>
            <person name="Choi I.-G."/>
            <person name="Min B."/>
            <person name="Kim J.-G."/>
            <person name="Kim S."/>
            <person name="Oh Y.-L."/>
            <person name="Kong W.-S."/>
            <person name="Park H."/>
            <person name="Jeong J."/>
            <person name="Song E.-S."/>
        </authorList>
    </citation>
    <scope>NUCLEOTIDE SEQUENCE [LARGE SCALE GENOMIC DNA]</scope>
    <source>
        <strain evidence="1">51987-8</strain>
    </source>
</reference>
<dbReference type="EMBL" id="LUEZ02000110">
    <property type="protein sequence ID" value="RDB17637.1"/>
    <property type="molecule type" value="Genomic_DNA"/>
</dbReference>
<protein>
    <submittedName>
        <fullName evidence="1">Uncharacterized protein</fullName>
    </submittedName>
</protein>
<evidence type="ECO:0000313" key="1">
    <source>
        <dbReference type="EMBL" id="RDB17637.1"/>
    </source>
</evidence>
<keyword evidence="2" id="KW-1185">Reference proteome</keyword>
<dbReference type="InParanoid" id="A0A369JAI6"/>